<dbReference type="InterPro" id="IPR012971">
    <property type="entry name" value="NOG2_N_dom"/>
</dbReference>
<gene>
    <name evidence="5" type="ORF">TGP89_305750A</name>
</gene>
<dbReference type="InterPro" id="IPR050755">
    <property type="entry name" value="TRAFAC_YlqF/YawG_RiboMat"/>
</dbReference>
<dbReference type="VEuPathDB" id="ToxoDB:TGP89_305750A"/>
<evidence type="ECO:0000259" key="4">
    <source>
        <dbReference type="Pfam" id="PF08153"/>
    </source>
</evidence>
<sequence length="242" mass="27128">MGKKSQGLKKAGRKAAHLPAFQRGSSSTNPDRKLPDNKKKGFYRSKSTIKLLNLYKSKPQQGKEPQPTAPARIQPDRRWFGNTRVIDQSKLSLFREALSQADNNPYSVVLKRSKLPLSLLAPSTSTVPQTRGSAILSLQSFSDTFGDKRTRKRPQLQASDLGELARQVGEPREEASGRAEAAERRGDRTRSRERRRGEERERGGERRRGEERTKGVSKGRFLLVARSRLSGRTSTSVFPGRS</sequence>
<dbReference type="PANTHER" id="PTHR11089">
    <property type="entry name" value="GTP-BINDING PROTEIN-RELATED"/>
    <property type="match status" value="1"/>
</dbReference>
<protein>
    <submittedName>
        <fullName evidence="5">Putative nucleolar gtp-binding protein 2</fullName>
    </submittedName>
</protein>
<keyword evidence="1" id="KW-0547">Nucleotide-binding</keyword>
<feature type="compositionally biased region" description="Basic residues" evidence="3">
    <location>
        <begin position="1"/>
        <end position="16"/>
    </location>
</feature>
<dbReference type="GO" id="GO:0005525">
    <property type="term" value="F:GTP binding"/>
    <property type="evidence" value="ECO:0007669"/>
    <property type="project" value="UniProtKB-KW"/>
</dbReference>
<accession>A0A086JE30</accession>
<reference evidence="5 6" key="1">
    <citation type="submission" date="2014-03" db="EMBL/GenBank/DDBJ databases">
        <authorList>
            <person name="Sibley D."/>
            <person name="Venepally P."/>
            <person name="Karamycheva S."/>
            <person name="Hadjithomas M."/>
            <person name="Khan A."/>
            <person name="Brunk B."/>
            <person name="Roos D."/>
            <person name="Caler E."/>
            <person name="Lorenzi H."/>
        </authorList>
    </citation>
    <scope>NUCLEOTIDE SEQUENCE [LARGE SCALE GENOMIC DNA]</scope>
    <source>
        <strain evidence="6">p89</strain>
    </source>
</reference>
<dbReference type="PANTHER" id="PTHR11089:SF9">
    <property type="entry name" value="NUCLEOLAR GTP-BINDING PROTEIN 2"/>
    <property type="match status" value="1"/>
</dbReference>
<feature type="non-terminal residue" evidence="5">
    <location>
        <position position="242"/>
    </location>
</feature>
<comment type="caution">
    <text evidence="5">The sequence shown here is derived from an EMBL/GenBank/DDBJ whole genome shotgun (WGS) entry which is preliminary data.</text>
</comment>
<feature type="compositionally biased region" description="Polar residues" evidence="3">
    <location>
        <begin position="230"/>
        <end position="242"/>
    </location>
</feature>
<evidence type="ECO:0000313" key="6">
    <source>
        <dbReference type="Proteomes" id="UP000028828"/>
    </source>
</evidence>
<feature type="compositionally biased region" description="Basic and acidic residues" evidence="3">
    <location>
        <begin position="169"/>
        <end position="214"/>
    </location>
</feature>
<dbReference type="OrthoDB" id="444945at2759"/>
<feature type="domain" description="Nucleolar GTP-binding protein 2 N-terminal" evidence="4">
    <location>
        <begin position="57"/>
        <end position="170"/>
    </location>
</feature>
<dbReference type="AlphaFoldDB" id="A0A086JE30"/>
<evidence type="ECO:0000313" key="5">
    <source>
        <dbReference type="EMBL" id="KFG30398.1"/>
    </source>
</evidence>
<dbReference type="EMBL" id="AEYI02002064">
    <property type="protein sequence ID" value="KFG30398.1"/>
    <property type="molecule type" value="Genomic_DNA"/>
</dbReference>
<name>A0A086JE30_TOXGO</name>
<dbReference type="Proteomes" id="UP000028828">
    <property type="component" value="Unassembled WGS sequence"/>
</dbReference>
<feature type="compositionally biased region" description="Basic and acidic residues" evidence="3">
    <location>
        <begin position="30"/>
        <end position="39"/>
    </location>
</feature>
<feature type="region of interest" description="Disordered" evidence="3">
    <location>
        <begin position="1"/>
        <end position="79"/>
    </location>
</feature>
<evidence type="ECO:0000256" key="3">
    <source>
        <dbReference type="SAM" id="MobiDB-lite"/>
    </source>
</evidence>
<organism evidence="5 6">
    <name type="scientific">Toxoplasma gondii p89</name>
    <dbReference type="NCBI Taxonomy" id="943119"/>
    <lineage>
        <taxon>Eukaryota</taxon>
        <taxon>Sar</taxon>
        <taxon>Alveolata</taxon>
        <taxon>Apicomplexa</taxon>
        <taxon>Conoidasida</taxon>
        <taxon>Coccidia</taxon>
        <taxon>Eucoccidiorida</taxon>
        <taxon>Eimeriorina</taxon>
        <taxon>Sarcocystidae</taxon>
        <taxon>Toxoplasma</taxon>
    </lineage>
</organism>
<evidence type="ECO:0000256" key="2">
    <source>
        <dbReference type="ARBA" id="ARBA00023134"/>
    </source>
</evidence>
<keyword evidence="2" id="KW-0342">GTP-binding</keyword>
<evidence type="ECO:0000256" key="1">
    <source>
        <dbReference type="ARBA" id="ARBA00022741"/>
    </source>
</evidence>
<dbReference type="Pfam" id="PF08153">
    <property type="entry name" value="NGP1NT"/>
    <property type="match status" value="1"/>
</dbReference>
<dbReference type="GO" id="GO:0005730">
    <property type="term" value="C:nucleolus"/>
    <property type="evidence" value="ECO:0007669"/>
    <property type="project" value="TreeGrafter"/>
</dbReference>
<feature type="region of interest" description="Disordered" evidence="3">
    <location>
        <begin position="145"/>
        <end position="242"/>
    </location>
</feature>
<proteinExistence type="predicted"/>